<protein>
    <recommendedName>
        <fullName evidence="4">Integral membrane protein</fullName>
    </recommendedName>
</protein>
<feature type="transmembrane region" description="Helical" evidence="1">
    <location>
        <begin position="229"/>
        <end position="255"/>
    </location>
</feature>
<reference evidence="2 3" key="1">
    <citation type="submission" date="2019-04" db="EMBL/GenBank/DDBJ databases">
        <title>Friends and foes A comparative genomics study of 23 Aspergillus species from section Flavi.</title>
        <authorList>
            <consortium name="DOE Joint Genome Institute"/>
            <person name="Kjaerbolling I."/>
            <person name="Vesth T."/>
            <person name="Frisvad J.C."/>
            <person name="Nybo J.L."/>
            <person name="Theobald S."/>
            <person name="Kildgaard S."/>
            <person name="Isbrandt T."/>
            <person name="Kuo A."/>
            <person name="Sato A."/>
            <person name="Lyhne E.K."/>
            <person name="Kogle M.E."/>
            <person name="Wiebenga A."/>
            <person name="Kun R.S."/>
            <person name="Lubbers R.J."/>
            <person name="Makela M.R."/>
            <person name="Barry K."/>
            <person name="Chovatia M."/>
            <person name="Clum A."/>
            <person name="Daum C."/>
            <person name="Haridas S."/>
            <person name="He G."/>
            <person name="LaButti K."/>
            <person name="Lipzen A."/>
            <person name="Mondo S."/>
            <person name="Riley R."/>
            <person name="Salamov A."/>
            <person name="Simmons B.A."/>
            <person name="Magnuson J.K."/>
            <person name="Henrissat B."/>
            <person name="Mortensen U.H."/>
            <person name="Larsen T.O."/>
            <person name="Devries R.P."/>
            <person name="Grigoriev I.V."/>
            <person name="Machida M."/>
            <person name="Baker S.E."/>
            <person name="Andersen M.R."/>
        </authorList>
    </citation>
    <scope>NUCLEOTIDE SEQUENCE [LARGE SCALE GENOMIC DNA]</scope>
    <source>
        <strain evidence="2 3">CBS 151.66</strain>
    </source>
</reference>
<feature type="transmembrane region" description="Helical" evidence="1">
    <location>
        <begin position="73"/>
        <end position="96"/>
    </location>
</feature>
<keyword evidence="1" id="KW-0472">Membrane</keyword>
<evidence type="ECO:0008006" key="4">
    <source>
        <dbReference type="Google" id="ProtNLM"/>
    </source>
</evidence>
<evidence type="ECO:0000313" key="2">
    <source>
        <dbReference type="EMBL" id="KAB8077277.1"/>
    </source>
</evidence>
<proteinExistence type="predicted"/>
<dbReference type="Proteomes" id="UP000326565">
    <property type="component" value="Unassembled WGS sequence"/>
</dbReference>
<sequence length="344" mass="37777">MAPRRGGGSSYSGSNSYGSSSSNACSSVAFATKEAQVVIAFHALFFLVFIALFGIAGFKLLRSKRKGTALRRWFAFGFSIAFMIISVVLSIVGFTLIQCSIVSIRGYQLINIPTSWFGLVGNFLLIALIMIPLCKRLVQGNSKIAKMVTIVNSLYIALLAVVLLCALATYTRVVDAPYSGRYRTSDLFLAVHQKRLRTAYSVLAIIGMLMAAANMLFALARGRHLRKGVLLVAIPLLIVSSLGMTILDLASHIIVDYLQEEYIAKGIDTFNQSLEAQMFLSYFFYATAFLMALIVASSPQLADNGTTVPVTHFQQQPKYPGTLSVQQPYQQGAYQPQPQTQQRY</sequence>
<feature type="transmembrane region" description="Helical" evidence="1">
    <location>
        <begin position="150"/>
        <end position="170"/>
    </location>
</feature>
<keyword evidence="1" id="KW-0812">Transmembrane</keyword>
<dbReference type="EMBL" id="ML732170">
    <property type="protein sequence ID" value="KAB8077277.1"/>
    <property type="molecule type" value="Genomic_DNA"/>
</dbReference>
<feature type="transmembrane region" description="Helical" evidence="1">
    <location>
        <begin position="39"/>
        <end position="61"/>
    </location>
</feature>
<dbReference type="OrthoDB" id="4507588at2759"/>
<evidence type="ECO:0000313" key="3">
    <source>
        <dbReference type="Proteomes" id="UP000326565"/>
    </source>
</evidence>
<organism evidence="2 3">
    <name type="scientific">Aspergillus leporis</name>
    <dbReference type="NCBI Taxonomy" id="41062"/>
    <lineage>
        <taxon>Eukaryota</taxon>
        <taxon>Fungi</taxon>
        <taxon>Dikarya</taxon>
        <taxon>Ascomycota</taxon>
        <taxon>Pezizomycotina</taxon>
        <taxon>Eurotiomycetes</taxon>
        <taxon>Eurotiomycetidae</taxon>
        <taxon>Eurotiales</taxon>
        <taxon>Aspergillaceae</taxon>
        <taxon>Aspergillus</taxon>
        <taxon>Aspergillus subgen. Circumdati</taxon>
    </lineage>
</organism>
<accession>A0A5N5XB36</accession>
<name>A0A5N5XB36_9EURO</name>
<feature type="transmembrane region" description="Helical" evidence="1">
    <location>
        <begin position="279"/>
        <end position="296"/>
    </location>
</feature>
<dbReference type="AlphaFoldDB" id="A0A5N5XB36"/>
<keyword evidence="3" id="KW-1185">Reference proteome</keyword>
<keyword evidence="1" id="KW-1133">Transmembrane helix</keyword>
<feature type="transmembrane region" description="Helical" evidence="1">
    <location>
        <begin position="116"/>
        <end position="138"/>
    </location>
</feature>
<evidence type="ECO:0000256" key="1">
    <source>
        <dbReference type="SAM" id="Phobius"/>
    </source>
</evidence>
<feature type="transmembrane region" description="Helical" evidence="1">
    <location>
        <begin position="198"/>
        <end position="217"/>
    </location>
</feature>
<gene>
    <name evidence="2" type="ORF">BDV29DRAFT_61745</name>
</gene>